<comment type="caution">
    <text evidence="1">The sequence shown here is derived from an EMBL/GenBank/DDBJ whole genome shotgun (WGS) entry which is preliminary data.</text>
</comment>
<keyword evidence="2" id="KW-1185">Reference proteome</keyword>
<accession>A0AAE0IZX3</accession>
<dbReference type="AlphaFoldDB" id="A0AAE0IZX3"/>
<protein>
    <recommendedName>
        <fullName evidence="3">Heterokaryon incompatibility domain-containing protein</fullName>
    </recommendedName>
</protein>
<dbReference type="InterPro" id="IPR052895">
    <property type="entry name" value="HetReg/Transcr_Mod"/>
</dbReference>
<evidence type="ECO:0000313" key="2">
    <source>
        <dbReference type="Proteomes" id="UP001278500"/>
    </source>
</evidence>
<dbReference type="PANTHER" id="PTHR24148:SF73">
    <property type="entry name" value="HET DOMAIN PROTEIN (AFU_ORTHOLOGUE AFUA_8G01020)"/>
    <property type="match status" value="1"/>
</dbReference>
<evidence type="ECO:0008006" key="3">
    <source>
        <dbReference type="Google" id="ProtNLM"/>
    </source>
</evidence>
<dbReference type="EMBL" id="JAUEPP010000011">
    <property type="protein sequence ID" value="KAK3334403.1"/>
    <property type="molecule type" value="Genomic_DNA"/>
</dbReference>
<dbReference type="RefSeq" id="XP_062676569.1">
    <property type="nucleotide sequence ID" value="XM_062831456.1"/>
</dbReference>
<dbReference type="GeneID" id="87868610"/>
<reference evidence="1" key="1">
    <citation type="journal article" date="2023" name="Mol. Phylogenet. Evol.">
        <title>Genome-scale phylogeny and comparative genomics of the fungal order Sordariales.</title>
        <authorList>
            <person name="Hensen N."/>
            <person name="Bonometti L."/>
            <person name="Westerberg I."/>
            <person name="Brannstrom I.O."/>
            <person name="Guillou S."/>
            <person name="Cros-Aarteil S."/>
            <person name="Calhoun S."/>
            <person name="Haridas S."/>
            <person name="Kuo A."/>
            <person name="Mondo S."/>
            <person name="Pangilinan J."/>
            <person name="Riley R."/>
            <person name="LaButti K."/>
            <person name="Andreopoulos B."/>
            <person name="Lipzen A."/>
            <person name="Chen C."/>
            <person name="Yan M."/>
            <person name="Daum C."/>
            <person name="Ng V."/>
            <person name="Clum A."/>
            <person name="Steindorff A."/>
            <person name="Ohm R.A."/>
            <person name="Martin F."/>
            <person name="Silar P."/>
            <person name="Natvig D.O."/>
            <person name="Lalanne C."/>
            <person name="Gautier V."/>
            <person name="Ament-Velasquez S.L."/>
            <person name="Kruys A."/>
            <person name="Hutchinson M.I."/>
            <person name="Powell A.J."/>
            <person name="Barry K."/>
            <person name="Miller A.N."/>
            <person name="Grigoriev I.V."/>
            <person name="Debuchy R."/>
            <person name="Gladieux P."/>
            <person name="Hiltunen Thoren M."/>
            <person name="Johannesson H."/>
        </authorList>
    </citation>
    <scope>NUCLEOTIDE SEQUENCE</scope>
    <source>
        <strain evidence="1">CBS 560.94</strain>
    </source>
</reference>
<organism evidence="1 2">
    <name type="scientific">Neurospora tetraspora</name>
    <dbReference type="NCBI Taxonomy" id="94610"/>
    <lineage>
        <taxon>Eukaryota</taxon>
        <taxon>Fungi</taxon>
        <taxon>Dikarya</taxon>
        <taxon>Ascomycota</taxon>
        <taxon>Pezizomycotina</taxon>
        <taxon>Sordariomycetes</taxon>
        <taxon>Sordariomycetidae</taxon>
        <taxon>Sordariales</taxon>
        <taxon>Sordariaceae</taxon>
        <taxon>Neurospora</taxon>
    </lineage>
</organism>
<evidence type="ECO:0000313" key="1">
    <source>
        <dbReference type="EMBL" id="KAK3334403.1"/>
    </source>
</evidence>
<proteinExistence type="predicted"/>
<dbReference type="PANTHER" id="PTHR24148">
    <property type="entry name" value="ANKYRIN REPEAT DOMAIN-CONTAINING PROTEIN 39 HOMOLOG-RELATED"/>
    <property type="match status" value="1"/>
</dbReference>
<sequence length="480" mass="53824">MMPMFEALFPHLNPLYDRASRDAFLRMVTHDYWSRTWVIQEIICGKQVSILYGEHYVDWELLSSAAFLLKTKKDMSNMLLEGFDEARSAVILSAVSCIFSVRLLQRVLASGSQLPLSTILLNTGYSEASLPQDKVVALVGLSSDADHPDLQPNHELAVEQVYQKVTTHSLRQGSFALLSIAGLANRELYGSTISGLPSWVPDFSSSGLLPSLDHPFWPYRSGGPWAEANIVIENEYDAPLPNRLGVKGMVIGRIAVMSTLHVQPSRWKAFSLSDTRSTMDWSSRSANEGSINYIGEQLQPESDFHYEIWEMVPAHCPEPYLLPNGVSMPLHEALFRTVVGNMDMEHEITYPAPEELGRGYAVFQSACKALRRGDFASRVKELQANRWDWHCFHKVISRMRKTTCPFVVTDEGHMGAVVAGAKVGDLVCIFRGAKVPYILRPNKDDDQGTMQLVCPSYIHGFMDGEAIECGKYEETWIQIV</sequence>
<dbReference type="Pfam" id="PF26639">
    <property type="entry name" value="Het-6_barrel"/>
    <property type="match status" value="1"/>
</dbReference>
<dbReference type="Proteomes" id="UP001278500">
    <property type="component" value="Unassembled WGS sequence"/>
</dbReference>
<name>A0AAE0IZX3_9PEZI</name>
<gene>
    <name evidence="1" type="ORF">B0H65DRAFT_81953</name>
</gene>
<reference evidence="1" key="2">
    <citation type="submission" date="2023-06" db="EMBL/GenBank/DDBJ databases">
        <authorList>
            <consortium name="Lawrence Berkeley National Laboratory"/>
            <person name="Haridas S."/>
            <person name="Hensen N."/>
            <person name="Bonometti L."/>
            <person name="Westerberg I."/>
            <person name="Brannstrom I.O."/>
            <person name="Guillou S."/>
            <person name="Cros-Aarteil S."/>
            <person name="Calhoun S."/>
            <person name="Kuo A."/>
            <person name="Mondo S."/>
            <person name="Pangilinan J."/>
            <person name="Riley R."/>
            <person name="Labutti K."/>
            <person name="Andreopoulos B."/>
            <person name="Lipzen A."/>
            <person name="Chen C."/>
            <person name="Yanf M."/>
            <person name="Daum C."/>
            <person name="Ng V."/>
            <person name="Clum A."/>
            <person name="Steindorff A."/>
            <person name="Ohm R."/>
            <person name="Martin F."/>
            <person name="Silar P."/>
            <person name="Natvig D."/>
            <person name="Lalanne C."/>
            <person name="Gautier V."/>
            <person name="Ament-Velasquez S.L."/>
            <person name="Kruys A."/>
            <person name="Hutchinson M.I."/>
            <person name="Powell A.J."/>
            <person name="Barry K."/>
            <person name="Miller A.N."/>
            <person name="Grigoriev I.V."/>
            <person name="Debuchy R."/>
            <person name="Gladieux P."/>
            <person name="Thoren M.H."/>
            <person name="Johannesson H."/>
        </authorList>
    </citation>
    <scope>NUCLEOTIDE SEQUENCE</scope>
    <source>
        <strain evidence="1">CBS 560.94</strain>
    </source>
</reference>